<dbReference type="EMBL" id="JBAMIC010000002">
    <property type="protein sequence ID" value="KAK7112806.1"/>
    <property type="molecule type" value="Genomic_DNA"/>
</dbReference>
<dbReference type="Gene3D" id="2.70.130.10">
    <property type="entry name" value="Mannose-6-phosphate receptor binding domain"/>
    <property type="match status" value="1"/>
</dbReference>
<evidence type="ECO:0000256" key="4">
    <source>
        <dbReference type="SAM" id="SignalP"/>
    </source>
</evidence>
<dbReference type="PROSITE" id="PS51914">
    <property type="entry name" value="MRH"/>
    <property type="match status" value="1"/>
</dbReference>
<proteinExistence type="predicted"/>
<name>A0AAN9BWM6_9CAEN</name>
<evidence type="ECO:0000259" key="5">
    <source>
        <dbReference type="PROSITE" id="PS51912"/>
    </source>
</evidence>
<keyword evidence="8" id="KW-1185">Reference proteome</keyword>
<dbReference type="SUPFAM" id="SSF50911">
    <property type="entry name" value="Mannose 6-phosphate receptor domain"/>
    <property type="match status" value="1"/>
</dbReference>
<sequence>MLVLQTLCLFVFCVRTAGGKDVVEMKIVDEPSSYGFGNSNLQQFNPGGDSDNRLKMRVQPANVSGPPHLFHMQKKCFSKTFENYKYTFCPFSNITQHEQGYHWNPYNGILGVWQEWEIENNTFVSMEMQEGDDCGQIQRSLKVKLECGNTTDIISVSEPSTCHYVMVFHTPLVCHPQSLLVYPTLSTELRAKWDQLEGRRYRKELTEKGYKKRLQLIFEEAGLRLTAKQRNQLSAAAVAKEEKQNEQQGVNFNSLAHCSQMYRRLQQEMEQLKAELATYKNVNTTNIVNNGTAS</sequence>
<evidence type="ECO:0000259" key="6">
    <source>
        <dbReference type="PROSITE" id="PS51914"/>
    </source>
</evidence>
<feature type="chain" id="PRO_5042814263" description="MRH domain-containing protein" evidence="4">
    <location>
        <begin position="20"/>
        <end position="294"/>
    </location>
</feature>
<reference evidence="7 8" key="1">
    <citation type="submission" date="2024-02" db="EMBL/GenBank/DDBJ databases">
        <title>Chromosome-scale genome assembly of the rough periwinkle Littorina saxatilis.</title>
        <authorList>
            <person name="De Jode A."/>
            <person name="Faria R."/>
            <person name="Formenti G."/>
            <person name="Sims Y."/>
            <person name="Smith T.P."/>
            <person name="Tracey A."/>
            <person name="Wood J.M.D."/>
            <person name="Zagrodzka Z.B."/>
            <person name="Johannesson K."/>
            <person name="Butlin R.K."/>
            <person name="Leder E.H."/>
        </authorList>
    </citation>
    <scope>NUCLEOTIDE SEQUENCE [LARGE SCALE GENOMIC DNA]</scope>
    <source>
        <strain evidence="7">Snail1</strain>
        <tissue evidence="7">Muscle</tissue>
    </source>
</reference>
<evidence type="ECO:0000313" key="8">
    <source>
        <dbReference type="Proteomes" id="UP001374579"/>
    </source>
</evidence>
<dbReference type="AlphaFoldDB" id="A0AAN9BWM6"/>
<feature type="coiled-coil region" evidence="3">
    <location>
        <begin position="255"/>
        <end position="282"/>
    </location>
</feature>
<dbReference type="InterPro" id="IPR010506">
    <property type="entry name" value="DMAP1-bd"/>
</dbReference>
<keyword evidence="1 4" id="KW-0732">Signal</keyword>
<evidence type="ECO:0000256" key="2">
    <source>
        <dbReference type="ARBA" id="ARBA00023157"/>
    </source>
</evidence>
<evidence type="ECO:0000256" key="1">
    <source>
        <dbReference type="ARBA" id="ARBA00022729"/>
    </source>
</evidence>
<comment type="caution">
    <text evidence="7">The sequence shown here is derived from an EMBL/GenBank/DDBJ whole genome shotgun (WGS) entry which is preliminary data.</text>
</comment>
<feature type="signal peptide" evidence="4">
    <location>
        <begin position="1"/>
        <end position="19"/>
    </location>
</feature>
<dbReference type="PANTHER" id="PTHR12630:SF6">
    <property type="entry name" value="N-ACETYLGLUCOSAMINE-1-PHOSPHOTRANSFERASE SUBUNIT GAMMA"/>
    <property type="match status" value="1"/>
</dbReference>
<dbReference type="InterPro" id="IPR009011">
    <property type="entry name" value="Man6P_isomerase_rcpt-bd_dom_sf"/>
</dbReference>
<evidence type="ECO:0008006" key="9">
    <source>
        <dbReference type="Google" id="ProtNLM"/>
    </source>
</evidence>
<dbReference type="InterPro" id="IPR036607">
    <property type="entry name" value="PRKCSH"/>
</dbReference>
<feature type="domain" description="MRH" evidence="6">
    <location>
        <begin position="74"/>
        <end position="176"/>
    </location>
</feature>
<dbReference type="Pfam" id="PF13015">
    <property type="entry name" value="PRKCSH_1"/>
    <property type="match status" value="1"/>
</dbReference>
<dbReference type="InterPro" id="IPR039794">
    <property type="entry name" value="Gtb1-like"/>
</dbReference>
<keyword evidence="3" id="KW-0175">Coiled coil</keyword>
<organism evidence="7 8">
    <name type="scientific">Littorina saxatilis</name>
    <dbReference type="NCBI Taxonomy" id="31220"/>
    <lineage>
        <taxon>Eukaryota</taxon>
        <taxon>Metazoa</taxon>
        <taxon>Spiralia</taxon>
        <taxon>Lophotrochozoa</taxon>
        <taxon>Mollusca</taxon>
        <taxon>Gastropoda</taxon>
        <taxon>Caenogastropoda</taxon>
        <taxon>Littorinimorpha</taxon>
        <taxon>Littorinoidea</taxon>
        <taxon>Littorinidae</taxon>
        <taxon>Littorina</taxon>
    </lineage>
</organism>
<gene>
    <name evidence="7" type="ORF">V1264_012195</name>
</gene>
<dbReference type="GO" id="GO:0005794">
    <property type="term" value="C:Golgi apparatus"/>
    <property type="evidence" value="ECO:0007669"/>
    <property type="project" value="TreeGrafter"/>
</dbReference>
<dbReference type="PROSITE" id="PS51912">
    <property type="entry name" value="DMAP1_BIND"/>
    <property type="match status" value="1"/>
</dbReference>
<dbReference type="Proteomes" id="UP001374579">
    <property type="component" value="Unassembled WGS sequence"/>
</dbReference>
<protein>
    <recommendedName>
        <fullName evidence="9">MRH domain-containing protein</fullName>
    </recommendedName>
</protein>
<evidence type="ECO:0000256" key="3">
    <source>
        <dbReference type="SAM" id="Coils"/>
    </source>
</evidence>
<accession>A0AAN9BWM6</accession>
<keyword evidence="2" id="KW-1015">Disulfide bond</keyword>
<dbReference type="PANTHER" id="PTHR12630">
    <property type="entry name" value="N-LINKED OLIGOSACCHARIDE PROCESSING"/>
    <property type="match status" value="1"/>
</dbReference>
<dbReference type="InterPro" id="IPR044865">
    <property type="entry name" value="MRH_dom"/>
</dbReference>
<feature type="domain" description="DMAP1-binding" evidence="5">
    <location>
        <begin position="181"/>
        <end position="294"/>
    </location>
</feature>
<evidence type="ECO:0000313" key="7">
    <source>
        <dbReference type="EMBL" id="KAK7112806.1"/>
    </source>
</evidence>